<dbReference type="RefSeq" id="WP_010836146.1">
    <property type="nucleotide sequence ID" value="NZ_QRCM01000001.1"/>
</dbReference>
<organism evidence="1 2">
    <name type="scientific">Rhodococcus rhodnii</name>
    <dbReference type="NCBI Taxonomy" id="38312"/>
    <lineage>
        <taxon>Bacteria</taxon>
        <taxon>Bacillati</taxon>
        <taxon>Actinomycetota</taxon>
        <taxon>Actinomycetes</taxon>
        <taxon>Mycobacteriales</taxon>
        <taxon>Nocardiaceae</taxon>
        <taxon>Rhodococcus</taxon>
    </lineage>
</organism>
<evidence type="ECO:0000313" key="1">
    <source>
        <dbReference type="EMBL" id="TXG91318.1"/>
    </source>
</evidence>
<reference evidence="1 2" key="1">
    <citation type="submission" date="2018-07" db="EMBL/GenBank/DDBJ databases">
        <title>Genome sequence of Rhodococcus rhodnii ATCC 35071 from Rhodnius prolixus.</title>
        <authorList>
            <person name="Patel V."/>
            <person name="Vogel K.J."/>
        </authorList>
    </citation>
    <scope>NUCLEOTIDE SEQUENCE [LARGE SCALE GENOMIC DNA]</scope>
    <source>
        <strain evidence="1 2">ATCC 35071</strain>
    </source>
</reference>
<comment type="caution">
    <text evidence="1">The sequence shown here is derived from an EMBL/GenBank/DDBJ whole genome shotgun (WGS) entry which is preliminary data.</text>
</comment>
<gene>
    <name evidence="1" type="ORF">DW322_15265</name>
</gene>
<name>A0A6P2CK24_9NOCA</name>
<proteinExistence type="predicted"/>
<protein>
    <submittedName>
        <fullName evidence="1">Uncharacterized protein</fullName>
    </submittedName>
</protein>
<evidence type="ECO:0000313" key="2">
    <source>
        <dbReference type="Proteomes" id="UP000471120"/>
    </source>
</evidence>
<accession>A0A6P2CK24</accession>
<dbReference type="AlphaFoldDB" id="A0A6P2CK24"/>
<dbReference type="EMBL" id="QRCM01000001">
    <property type="protein sequence ID" value="TXG91318.1"/>
    <property type="molecule type" value="Genomic_DNA"/>
</dbReference>
<dbReference type="Proteomes" id="UP000471120">
    <property type="component" value="Unassembled WGS sequence"/>
</dbReference>
<sequence length="89" mass="8862">MFLPGLERACYSSANDSTGGEIAVGDMLQADVDALHALSATLSGIADAITGIAIDGSVTMPGSPVSAITDTCRSAVENAYGQLQAAETG</sequence>